<dbReference type="Pfam" id="PF16901">
    <property type="entry name" value="DAO_C"/>
    <property type="match status" value="1"/>
</dbReference>
<evidence type="ECO:0000256" key="3">
    <source>
        <dbReference type="ARBA" id="ARBA00022630"/>
    </source>
</evidence>
<dbReference type="PANTHER" id="PTHR11985">
    <property type="entry name" value="GLYCEROL-3-PHOSPHATE DEHYDROGENASE"/>
    <property type="match status" value="1"/>
</dbReference>
<dbReference type="InterPro" id="IPR031656">
    <property type="entry name" value="DAO_C"/>
</dbReference>
<keyword evidence="10" id="KW-1185">Reference proteome</keyword>
<dbReference type="SUPFAM" id="SSF54373">
    <property type="entry name" value="FAD-linked reductases, C-terminal domain"/>
    <property type="match status" value="1"/>
</dbReference>
<name>A0ABU3TNP3_9BACT</name>
<evidence type="ECO:0000256" key="1">
    <source>
        <dbReference type="ARBA" id="ARBA00001974"/>
    </source>
</evidence>
<dbReference type="InterPro" id="IPR006076">
    <property type="entry name" value="FAD-dep_OxRdtase"/>
</dbReference>
<evidence type="ECO:0000256" key="6">
    <source>
        <dbReference type="RuleBase" id="RU361217"/>
    </source>
</evidence>
<reference evidence="9 10" key="1">
    <citation type="submission" date="2023-09" db="EMBL/GenBank/DDBJ databases">
        <title>Aquirufa genomes.</title>
        <authorList>
            <person name="Pitt A."/>
        </authorList>
    </citation>
    <scope>NUCLEOTIDE SEQUENCE [LARGE SCALE GENOMIC DNA]</scope>
    <source>
        <strain evidence="9 10">LEOWEIH-7C</strain>
    </source>
</reference>
<feature type="domain" description="FAD dependent oxidoreductase" evidence="7">
    <location>
        <begin position="17"/>
        <end position="344"/>
    </location>
</feature>
<dbReference type="PRINTS" id="PR01001">
    <property type="entry name" value="FADG3PDH"/>
</dbReference>
<dbReference type="Pfam" id="PF01266">
    <property type="entry name" value="DAO"/>
    <property type="match status" value="1"/>
</dbReference>
<gene>
    <name evidence="9" type="ORF">PQG45_00180</name>
</gene>
<dbReference type="PROSITE" id="PS00978">
    <property type="entry name" value="FAD_G3PDH_2"/>
    <property type="match status" value="1"/>
</dbReference>
<dbReference type="EC" id="1.1.5.3" evidence="6"/>
<evidence type="ECO:0000256" key="2">
    <source>
        <dbReference type="ARBA" id="ARBA00007330"/>
    </source>
</evidence>
<evidence type="ECO:0000256" key="4">
    <source>
        <dbReference type="ARBA" id="ARBA00022827"/>
    </source>
</evidence>
<dbReference type="Gene3D" id="1.10.8.870">
    <property type="entry name" value="Alpha-glycerophosphate oxidase, cap domain"/>
    <property type="match status" value="1"/>
</dbReference>
<feature type="domain" description="Alpha-glycerophosphate oxidase C-terminal" evidence="8">
    <location>
        <begin position="408"/>
        <end position="503"/>
    </location>
</feature>
<protein>
    <recommendedName>
        <fullName evidence="6">Glycerol-3-phosphate dehydrogenase</fullName>
        <ecNumber evidence="6">1.1.5.3</ecNumber>
    </recommendedName>
</protein>
<proteinExistence type="inferred from homology"/>
<evidence type="ECO:0000313" key="9">
    <source>
        <dbReference type="EMBL" id="MDU0807444.1"/>
    </source>
</evidence>
<sequence>MAFNRADQLTKLSEPFDLCIIGGGATGAGVALDASLRGYRVLLIEKGDFASQTSSKSTKLVHGGVRYLEQAFKKLDWQQFKMVYKALHERRILLQNAPHLAQPLALLTPCYTWFDRIYYRIGMWVYDRIAGHTNLEPSRGLGPKQMRALSPALSLEHVRGGVLYFDGQLNDARYALAILQSAEAAGACVLNYAALTSFIHSPKSLKVKEVCFQDVISGESYQVAVKAVVNATGPFTDAIRSMANPKLRPRMKVSRGAHIVLPASFWPGETALLIPKTDDGRVIFVIPWQDYVLVGTTDEPDTLRENPPILSEEIDYLLDYFNRYATGKASRSDVSATFVGQRPLLQAALDAAMASDTKSLVRDHEVEVDGRSKLVSIMGGKWTTYRVMASDTLDVLELEVFSRSPRACITANYSLSGGDESMREQFRVATKALGLAEATHQHLWETYGSHGFALLKGDLQLVHPDLPYINSEIEYLKQHEMATCWDDVLMRRWGLGLRNQRLCEEIKGIKKEAFAS</sequence>
<evidence type="ECO:0000256" key="5">
    <source>
        <dbReference type="ARBA" id="ARBA00023002"/>
    </source>
</evidence>
<dbReference type="InterPro" id="IPR038299">
    <property type="entry name" value="DAO_C_sf"/>
</dbReference>
<dbReference type="SUPFAM" id="SSF51905">
    <property type="entry name" value="FAD/NAD(P)-binding domain"/>
    <property type="match status" value="1"/>
</dbReference>
<comment type="caution">
    <text evidence="9">The sequence shown here is derived from an EMBL/GenBank/DDBJ whole genome shotgun (WGS) entry which is preliminary data.</text>
</comment>
<keyword evidence="5 6" id="KW-0560">Oxidoreductase</keyword>
<dbReference type="RefSeq" id="WP_316070042.1">
    <property type="nucleotide sequence ID" value="NZ_JAVNWW010000001.1"/>
</dbReference>
<dbReference type="EMBL" id="JAVNWW010000001">
    <property type="protein sequence ID" value="MDU0807444.1"/>
    <property type="molecule type" value="Genomic_DNA"/>
</dbReference>
<dbReference type="InterPro" id="IPR036188">
    <property type="entry name" value="FAD/NAD-bd_sf"/>
</dbReference>
<keyword evidence="3 6" id="KW-0285">Flavoprotein</keyword>
<accession>A0ABU3TNP3</accession>
<dbReference type="Proteomes" id="UP001249959">
    <property type="component" value="Unassembled WGS sequence"/>
</dbReference>
<evidence type="ECO:0000259" key="8">
    <source>
        <dbReference type="Pfam" id="PF16901"/>
    </source>
</evidence>
<dbReference type="PANTHER" id="PTHR11985:SF15">
    <property type="entry name" value="GLYCEROL-3-PHOSPHATE DEHYDROGENASE, MITOCHONDRIAL"/>
    <property type="match status" value="1"/>
</dbReference>
<dbReference type="InterPro" id="IPR000447">
    <property type="entry name" value="G3P_DH_FAD-dep"/>
</dbReference>
<comment type="similarity">
    <text evidence="2 6">Belongs to the FAD-dependent glycerol-3-phosphate dehydrogenase family.</text>
</comment>
<evidence type="ECO:0000259" key="7">
    <source>
        <dbReference type="Pfam" id="PF01266"/>
    </source>
</evidence>
<evidence type="ECO:0000313" key="10">
    <source>
        <dbReference type="Proteomes" id="UP001249959"/>
    </source>
</evidence>
<dbReference type="PROSITE" id="PS00977">
    <property type="entry name" value="FAD_G3PDH_1"/>
    <property type="match status" value="1"/>
</dbReference>
<keyword evidence="4" id="KW-0274">FAD</keyword>
<comment type="cofactor">
    <cofactor evidence="1 6">
        <name>FAD</name>
        <dbReference type="ChEBI" id="CHEBI:57692"/>
    </cofactor>
</comment>
<organism evidence="9 10">
    <name type="scientific">Aquirufa regiilacus</name>
    <dbReference type="NCBI Taxonomy" id="3024868"/>
    <lineage>
        <taxon>Bacteria</taxon>
        <taxon>Pseudomonadati</taxon>
        <taxon>Bacteroidota</taxon>
        <taxon>Cytophagia</taxon>
        <taxon>Cytophagales</taxon>
        <taxon>Flectobacillaceae</taxon>
        <taxon>Aquirufa</taxon>
    </lineage>
</organism>
<dbReference type="Gene3D" id="3.50.50.60">
    <property type="entry name" value="FAD/NAD(P)-binding domain"/>
    <property type="match status" value="1"/>
</dbReference>
<comment type="catalytic activity">
    <reaction evidence="6">
        <text>a quinone + sn-glycerol 3-phosphate = dihydroxyacetone phosphate + a quinol</text>
        <dbReference type="Rhea" id="RHEA:18977"/>
        <dbReference type="ChEBI" id="CHEBI:24646"/>
        <dbReference type="ChEBI" id="CHEBI:57597"/>
        <dbReference type="ChEBI" id="CHEBI:57642"/>
        <dbReference type="ChEBI" id="CHEBI:132124"/>
        <dbReference type="EC" id="1.1.5.3"/>
    </reaction>
</comment>
<dbReference type="Gene3D" id="3.30.9.10">
    <property type="entry name" value="D-Amino Acid Oxidase, subunit A, domain 2"/>
    <property type="match status" value="1"/>
</dbReference>